<dbReference type="STRING" id="568069.A0A1J1I2M6"/>
<feature type="compositionally biased region" description="Low complexity" evidence="1">
    <location>
        <begin position="234"/>
        <end position="245"/>
    </location>
</feature>
<evidence type="ECO:0000256" key="1">
    <source>
        <dbReference type="SAM" id="MobiDB-lite"/>
    </source>
</evidence>
<feature type="region of interest" description="Disordered" evidence="1">
    <location>
        <begin position="178"/>
        <end position="211"/>
    </location>
</feature>
<feature type="region of interest" description="Disordered" evidence="1">
    <location>
        <begin position="465"/>
        <end position="491"/>
    </location>
</feature>
<feature type="region of interest" description="Disordered" evidence="1">
    <location>
        <begin position="227"/>
        <end position="255"/>
    </location>
</feature>
<protein>
    <submittedName>
        <fullName evidence="2">CLUMA_CG008061, isoform A</fullName>
    </submittedName>
</protein>
<organism evidence="2 3">
    <name type="scientific">Clunio marinus</name>
    <dbReference type="NCBI Taxonomy" id="568069"/>
    <lineage>
        <taxon>Eukaryota</taxon>
        <taxon>Metazoa</taxon>
        <taxon>Ecdysozoa</taxon>
        <taxon>Arthropoda</taxon>
        <taxon>Hexapoda</taxon>
        <taxon>Insecta</taxon>
        <taxon>Pterygota</taxon>
        <taxon>Neoptera</taxon>
        <taxon>Endopterygota</taxon>
        <taxon>Diptera</taxon>
        <taxon>Nematocera</taxon>
        <taxon>Chironomoidea</taxon>
        <taxon>Chironomidae</taxon>
        <taxon>Clunio</taxon>
    </lineage>
</organism>
<feature type="compositionally biased region" description="Basic and acidic residues" evidence="1">
    <location>
        <begin position="42"/>
        <end position="56"/>
    </location>
</feature>
<accession>A0A1J1I2M6</accession>
<reference evidence="2 3" key="1">
    <citation type="submission" date="2015-04" db="EMBL/GenBank/DDBJ databases">
        <authorList>
            <person name="Syromyatnikov M.Y."/>
            <person name="Popov V.N."/>
        </authorList>
    </citation>
    <scope>NUCLEOTIDE SEQUENCE [LARGE SCALE GENOMIC DNA]</scope>
</reference>
<dbReference type="Proteomes" id="UP000183832">
    <property type="component" value="Unassembled WGS sequence"/>
</dbReference>
<evidence type="ECO:0000313" key="3">
    <source>
        <dbReference type="Proteomes" id="UP000183832"/>
    </source>
</evidence>
<dbReference type="OrthoDB" id="5842926at2759"/>
<feature type="compositionally biased region" description="Basic and acidic residues" evidence="1">
    <location>
        <begin position="187"/>
        <end position="209"/>
    </location>
</feature>
<feature type="region of interest" description="Disordered" evidence="1">
    <location>
        <begin position="1"/>
        <end position="56"/>
    </location>
</feature>
<name>A0A1J1I2M6_9DIPT</name>
<gene>
    <name evidence="2" type="ORF">CLUMA_CG008061</name>
</gene>
<dbReference type="AlphaFoldDB" id="A0A1J1I2M6"/>
<dbReference type="EMBL" id="CVRI01000039">
    <property type="protein sequence ID" value="CRK94560.1"/>
    <property type="molecule type" value="Genomic_DNA"/>
</dbReference>
<feature type="compositionally biased region" description="Basic and acidic residues" evidence="1">
    <location>
        <begin position="467"/>
        <end position="485"/>
    </location>
</feature>
<proteinExistence type="predicted"/>
<sequence length="543" mass="61750">MASFYMIFSDEDDEEFGGNNPMDVKPEDEDLEGKTNMTGMPRDGDDDKSTKSQTDSESKTDWQVLLAKLVTAYKVINNTNTVIGKLGFAILISDKSELKMILYKSKIDLLSTLIVKESNKIFQKGNFIQYLDEHQNFWSVLFENENDRDEAVRLLEERCTIQMDEMEKSINANDIVKVNESENNETENAKEDGGTSDKACETDPEEKQTKAMKASILTRMARMGKKIVLPNKTSNSEMSDSSDPESSPKRRPNSSPVLQVAKLNHGPIPHSTAQTVEFVKHSHGNNIISAASSDSSLNLMMMQNTEIRFNLSKLDSKLDKLCDKLETISGNSVSMSSNDRNNNDSVREEDIMRLEEKILSIKRENINLKSIIRNMEQERQKGKNEHSADEFNELKVQLKMVQQENRNISLELENKNEKILMLEGRLKDLLEEREIQLKNNEADLADLNSQLKVSQRHAQELQISLEKSQKQRDNASKESQTDGKSDASPSDVMIKEIMNNLYFKLCEKISNANDLKQSEILKIIGQTIKQETSECLKKHPHLS</sequence>
<keyword evidence="3" id="KW-1185">Reference proteome</keyword>
<evidence type="ECO:0000313" key="2">
    <source>
        <dbReference type="EMBL" id="CRK94560.1"/>
    </source>
</evidence>